<dbReference type="PANTHER" id="PTHR38471:SF2">
    <property type="entry name" value="FOUR HELIX BUNDLE PROTEIN"/>
    <property type="match status" value="1"/>
</dbReference>
<comment type="caution">
    <text evidence="1">The sequence shown here is derived from an EMBL/GenBank/DDBJ whole genome shotgun (WGS) entry which is preliminary data.</text>
</comment>
<dbReference type="SUPFAM" id="SSF158446">
    <property type="entry name" value="IVS-encoded protein-like"/>
    <property type="match status" value="1"/>
</dbReference>
<sequence length="135" mass="15500">MALQSYRDLEAWQQAMQTVEEIYCLTKMMPKEEQFGLISQMRRAATSVPANIAEGYGRLHRKEYLHHLSIARGSLMELETHLLICLRLNYLGREQSKPAWEAMQQAGKLLGGLIRSLSPDSIRQEPEQYLAEPNP</sequence>
<accession>A0A0P9FHI3</accession>
<reference evidence="1 2" key="1">
    <citation type="submission" date="2015-09" db="EMBL/GenBank/DDBJ databases">
        <title>Draft genome sequence of Kouleothrix aurantiaca JCM 19913.</title>
        <authorList>
            <person name="Hemp J."/>
        </authorList>
    </citation>
    <scope>NUCLEOTIDE SEQUENCE [LARGE SCALE GENOMIC DNA]</scope>
    <source>
        <strain evidence="1 2">COM-B</strain>
    </source>
</reference>
<dbReference type="Proteomes" id="UP000050509">
    <property type="component" value="Unassembled WGS sequence"/>
</dbReference>
<protein>
    <recommendedName>
        <fullName evidence="3">Four helix bundle protein</fullName>
    </recommendedName>
</protein>
<evidence type="ECO:0000313" key="2">
    <source>
        <dbReference type="Proteomes" id="UP000050509"/>
    </source>
</evidence>
<name>A0A0P9FHI3_9CHLR</name>
<organism evidence="1 2">
    <name type="scientific">Kouleothrix aurantiaca</name>
    <dbReference type="NCBI Taxonomy" id="186479"/>
    <lineage>
        <taxon>Bacteria</taxon>
        <taxon>Bacillati</taxon>
        <taxon>Chloroflexota</taxon>
        <taxon>Chloroflexia</taxon>
        <taxon>Chloroflexales</taxon>
        <taxon>Roseiflexineae</taxon>
        <taxon>Roseiflexaceae</taxon>
        <taxon>Kouleothrix</taxon>
    </lineage>
</organism>
<dbReference type="InterPro" id="IPR036583">
    <property type="entry name" value="23S_rRNA_IVS_sf"/>
</dbReference>
<dbReference type="EMBL" id="LJCR01000497">
    <property type="protein sequence ID" value="KPV52579.1"/>
    <property type="molecule type" value="Genomic_DNA"/>
</dbReference>
<dbReference type="PANTHER" id="PTHR38471">
    <property type="entry name" value="FOUR HELIX BUNDLE PROTEIN"/>
    <property type="match status" value="1"/>
</dbReference>
<evidence type="ECO:0008006" key="3">
    <source>
        <dbReference type="Google" id="ProtNLM"/>
    </source>
</evidence>
<dbReference type="Gene3D" id="1.20.1440.60">
    <property type="entry name" value="23S rRNA-intervening sequence"/>
    <property type="match status" value="1"/>
</dbReference>
<dbReference type="Pfam" id="PF05635">
    <property type="entry name" value="23S_rRNA_IVP"/>
    <property type="match status" value="1"/>
</dbReference>
<dbReference type="AlphaFoldDB" id="A0A0P9FHI3"/>
<evidence type="ECO:0000313" key="1">
    <source>
        <dbReference type="EMBL" id="KPV52579.1"/>
    </source>
</evidence>
<dbReference type="InterPro" id="IPR012657">
    <property type="entry name" value="23S_rRNA-intervening_sequence"/>
</dbReference>
<dbReference type="NCBIfam" id="TIGR02436">
    <property type="entry name" value="four helix bundle protein"/>
    <property type="match status" value="1"/>
</dbReference>
<keyword evidence="2" id="KW-1185">Reference proteome</keyword>
<gene>
    <name evidence="1" type="ORF">SE17_14630</name>
</gene>
<dbReference type="CDD" id="cd16377">
    <property type="entry name" value="23S_rRNA_IVP_like"/>
    <property type="match status" value="1"/>
</dbReference>
<dbReference type="NCBIfam" id="NF008911">
    <property type="entry name" value="PRK12275.1-2"/>
    <property type="match status" value="1"/>
</dbReference>
<proteinExistence type="predicted"/>